<evidence type="ECO:0000313" key="3">
    <source>
        <dbReference type="Proteomes" id="UP000008062"/>
    </source>
</evidence>
<feature type="compositionally biased region" description="Basic and acidic residues" evidence="1">
    <location>
        <begin position="47"/>
        <end position="67"/>
    </location>
</feature>
<dbReference type="InParanoid" id="F9XRJ2"/>
<organism evidence="2 3">
    <name type="scientific">Zymoseptoria tritici (strain CBS 115943 / IPO323)</name>
    <name type="common">Speckled leaf blotch fungus</name>
    <name type="synonym">Septoria tritici</name>
    <dbReference type="NCBI Taxonomy" id="336722"/>
    <lineage>
        <taxon>Eukaryota</taxon>
        <taxon>Fungi</taxon>
        <taxon>Dikarya</taxon>
        <taxon>Ascomycota</taxon>
        <taxon>Pezizomycotina</taxon>
        <taxon>Dothideomycetes</taxon>
        <taxon>Dothideomycetidae</taxon>
        <taxon>Mycosphaerellales</taxon>
        <taxon>Mycosphaerellaceae</taxon>
        <taxon>Zymoseptoria</taxon>
    </lineage>
</organism>
<dbReference type="GeneID" id="13399674"/>
<sequence>KDKEDLEEISGELGLADEDHKVLYKIDDSFFSLPVPEVQELLSASVERNDSEVEKAEEYANPRKHVD</sequence>
<dbReference type="SUPFAM" id="SSF46579">
    <property type="entry name" value="Prefoldin"/>
    <property type="match status" value="1"/>
</dbReference>
<dbReference type="Proteomes" id="UP000008062">
    <property type="component" value="Chromosome 17"/>
</dbReference>
<dbReference type="OrthoDB" id="10250441at2759"/>
<dbReference type="HOGENOM" id="CLU_2819755_0_0_1"/>
<feature type="region of interest" description="Disordered" evidence="1">
    <location>
        <begin position="45"/>
        <end position="67"/>
    </location>
</feature>
<gene>
    <name evidence="2" type="ORF">MYCGRDRAFT_51731</name>
</gene>
<name>F9XRJ2_ZYMTI</name>
<accession>F9XRJ2</accession>
<reference evidence="2 3" key="1">
    <citation type="journal article" date="2011" name="PLoS Genet.">
        <title>Finished genome of the fungal wheat pathogen Mycosphaerella graminicola reveals dispensome structure, chromosome plasticity, and stealth pathogenesis.</title>
        <authorList>
            <person name="Goodwin S.B."/>
            <person name="Ben M'barek S."/>
            <person name="Dhillon B."/>
            <person name="Wittenberg A.H.J."/>
            <person name="Crane C.F."/>
            <person name="Hane J.K."/>
            <person name="Foster A.J."/>
            <person name="Van der Lee T.A.J."/>
            <person name="Grimwood J."/>
            <person name="Aerts A."/>
            <person name="Antoniw J."/>
            <person name="Bailey A."/>
            <person name="Bluhm B."/>
            <person name="Bowler J."/>
            <person name="Bristow J."/>
            <person name="van der Burgt A."/>
            <person name="Canto-Canche B."/>
            <person name="Churchill A.C.L."/>
            <person name="Conde-Ferraez L."/>
            <person name="Cools H.J."/>
            <person name="Coutinho P.M."/>
            <person name="Csukai M."/>
            <person name="Dehal P."/>
            <person name="De Wit P."/>
            <person name="Donzelli B."/>
            <person name="van de Geest H.C."/>
            <person name="van Ham R.C.H.J."/>
            <person name="Hammond-Kosack K.E."/>
            <person name="Henrissat B."/>
            <person name="Kilian A."/>
            <person name="Kobayashi A.K."/>
            <person name="Koopmann E."/>
            <person name="Kourmpetis Y."/>
            <person name="Kuzniar A."/>
            <person name="Lindquist E."/>
            <person name="Lombard V."/>
            <person name="Maliepaard C."/>
            <person name="Martins N."/>
            <person name="Mehrabi R."/>
            <person name="Nap J.P.H."/>
            <person name="Ponomarenko A."/>
            <person name="Rudd J.J."/>
            <person name="Salamov A."/>
            <person name="Schmutz J."/>
            <person name="Schouten H.J."/>
            <person name="Shapiro H."/>
            <person name="Stergiopoulos I."/>
            <person name="Torriani S.F.F."/>
            <person name="Tu H."/>
            <person name="de Vries R.P."/>
            <person name="Waalwijk C."/>
            <person name="Ware S.B."/>
            <person name="Wiebenga A."/>
            <person name="Zwiers L.-H."/>
            <person name="Oliver R.P."/>
            <person name="Grigoriev I.V."/>
            <person name="Kema G.H.J."/>
        </authorList>
    </citation>
    <scope>NUCLEOTIDE SEQUENCE [LARGE SCALE GENOMIC DNA]</scope>
    <source>
        <strain evidence="3">CBS 115943 / IPO323</strain>
    </source>
</reference>
<evidence type="ECO:0000256" key="1">
    <source>
        <dbReference type="SAM" id="MobiDB-lite"/>
    </source>
</evidence>
<dbReference type="STRING" id="336722.F9XRJ2"/>
<dbReference type="KEGG" id="ztr:MYCGRDRAFT_51731"/>
<proteinExistence type="predicted"/>
<evidence type="ECO:0000313" key="2">
    <source>
        <dbReference type="EMBL" id="EGP82158.1"/>
    </source>
</evidence>
<protein>
    <submittedName>
        <fullName evidence="2">Uncharacterized protein</fullName>
    </submittedName>
</protein>
<dbReference type="AlphaFoldDB" id="F9XRJ2"/>
<dbReference type="eggNOG" id="KOG1760">
    <property type="taxonomic scope" value="Eukaryota"/>
</dbReference>
<keyword evidence="3" id="KW-1185">Reference proteome</keyword>
<feature type="non-terminal residue" evidence="2">
    <location>
        <position position="1"/>
    </location>
</feature>
<dbReference type="RefSeq" id="XP_003847182.1">
    <property type="nucleotide sequence ID" value="XM_003847134.1"/>
</dbReference>
<dbReference type="EMBL" id="CM001212">
    <property type="protein sequence ID" value="EGP82158.1"/>
    <property type="molecule type" value="Genomic_DNA"/>
</dbReference>